<dbReference type="Proteomes" id="UP001551482">
    <property type="component" value="Unassembled WGS sequence"/>
</dbReference>
<keyword evidence="2" id="KW-1185">Reference proteome</keyword>
<proteinExistence type="predicted"/>
<comment type="caution">
    <text evidence="1">The sequence shown here is derived from an EMBL/GenBank/DDBJ whole genome shotgun (WGS) entry which is preliminary data.</text>
</comment>
<accession>A0ABV3DXH5</accession>
<organism evidence="1 2">
    <name type="scientific">Streptodolium elevatio</name>
    <dbReference type="NCBI Taxonomy" id="3157996"/>
    <lineage>
        <taxon>Bacteria</taxon>
        <taxon>Bacillati</taxon>
        <taxon>Actinomycetota</taxon>
        <taxon>Actinomycetes</taxon>
        <taxon>Kitasatosporales</taxon>
        <taxon>Streptomycetaceae</taxon>
        <taxon>Streptodolium</taxon>
    </lineage>
</organism>
<dbReference type="SUPFAM" id="SSF51182">
    <property type="entry name" value="RmlC-like cupins"/>
    <property type="match status" value="1"/>
</dbReference>
<reference evidence="1 2" key="1">
    <citation type="submission" date="2024-06" db="EMBL/GenBank/DDBJ databases">
        <title>The Natural Products Discovery Center: Release of the First 8490 Sequenced Strains for Exploring Actinobacteria Biosynthetic Diversity.</title>
        <authorList>
            <person name="Kalkreuter E."/>
            <person name="Kautsar S.A."/>
            <person name="Yang D."/>
            <person name="Bader C.D."/>
            <person name="Teijaro C.N."/>
            <person name="Fluegel L."/>
            <person name="Davis C.M."/>
            <person name="Simpson J.R."/>
            <person name="Lauterbach L."/>
            <person name="Steele A.D."/>
            <person name="Gui C."/>
            <person name="Meng S."/>
            <person name="Li G."/>
            <person name="Viehrig K."/>
            <person name="Ye F."/>
            <person name="Su P."/>
            <person name="Kiefer A.F."/>
            <person name="Nichols A."/>
            <person name="Cepeda A.J."/>
            <person name="Yan W."/>
            <person name="Fan B."/>
            <person name="Jiang Y."/>
            <person name="Adhikari A."/>
            <person name="Zheng C.-J."/>
            <person name="Schuster L."/>
            <person name="Cowan T.M."/>
            <person name="Smanski M.J."/>
            <person name="Chevrette M.G."/>
            <person name="De Carvalho L.P.S."/>
            <person name="Shen B."/>
        </authorList>
    </citation>
    <scope>NUCLEOTIDE SEQUENCE [LARGE SCALE GENOMIC DNA]</scope>
    <source>
        <strain evidence="1 2">NPDC048946</strain>
    </source>
</reference>
<dbReference type="InterPro" id="IPR014710">
    <property type="entry name" value="RmlC-like_jellyroll"/>
</dbReference>
<gene>
    <name evidence="1" type="ORF">AB0C36_41330</name>
</gene>
<dbReference type="EMBL" id="JBEZFP010000215">
    <property type="protein sequence ID" value="MEU8139927.1"/>
    <property type="molecule type" value="Genomic_DNA"/>
</dbReference>
<evidence type="ECO:0000313" key="2">
    <source>
        <dbReference type="Proteomes" id="UP001551482"/>
    </source>
</evidence>
<dbReference type="RefSeq" id="WP_358364510.1">
    <property type="nucleotide sequence ID" value="NZ_JBEZFP010000215.1"/>
</dbReference>
<dbReference type="CDD" id="cd06990">
    <property type="entry name" value="cupin_DUF861"/>
    <property type="match status" value="1"/>
</dbReference>
<evidence type="ECO:0000313" key="1">
    <source>
        <dbReference type="EMBL" id="MEU8139927.1"/>
    </source>
</evidence>
<name>A0ABV3DXH5_9ACTN</name>
<sequence>MLTVRSINQADESRDMPHGHLDVVSLEGMDFGVARFEPGWRWSQDVGPIAGTASCQFHHNGYVAQGRLHIRMDDGEEKDLSAGDVFVCDPGHDAWVLGDETAVVFDFGGNMHEYAKPT</sequence>
<protein>
    <submittedName>
        <fullName evidence="1">Cupin domain-containing protein</fullName>
    </submittedName>
</protein>
<dbReference type="InterPro" id="IPR011051">
    <property type="entry name" value="RmlC_Cupin_sf"/>
</dbReference>
<dbReference type="Gene3D" id="2.60.120.10">
    <property type="entry name" value="Jelly Rolls"/>
    <property type="match status" value="1"/>
</dbReference>